<dbReference type="KEGG" id="ocy:OSSY52_11480"/>
<evidence type="ECO:0000313" key="2">
    <source>
        <dbReference type="EMBL" id="BBE31007.1"/>
    </source>
</evidence>
<dbReference type="Proteomes" id="UP000516361">
    <property type="component" value="Chromosome"/>
</dbReference>
<dbReference type="Gene3D" id="3.30.300.130">
    <property type="entry name" value="Fe-S cluster assembly (FSCA)"/>
    <property type="match status" value="1"/>
</dbReference>
<organism evidence="2 3">
    <name type="scientific">Tepiditoga spiralis</name>
    <dbReference type="NCBI Taxonomy" id="2108365"/>
    <lineage>
        <taxon>Bacteria</taxon>
        <taxon>Thermotogati</taxon>
        <taxon>Thermotogota</taxon>
        <taxon>Thermotogae</taxon>
        <taxon>Petrotogales</taxon>
        <taxon>Petrotogaceae</taxon>
        <taxon>Tepiditoga</taxon>
    </lineage>
</organism>
<gene>
    <name evidence="2" type="ORF">OSSY52_11480</name>
</gene>
<dbReference type="InterPro" id="IPR052339">
    <property type="entry name" value="Fe-S_Maturation_MIP18"/>
</dbReference>
<dbReference type="PANTHER" id="PTHR42831">
    <property type="entry name" value="FE-S PROTEIN MATURATION AUXILIARY FACTOR YITW"/>
    <property type="match status" value="1"/>
</dbReference>
<proteinExistence type="predicted"/>
<evidence type="ECO:0000259" key="1">
    <source>
        <dbReference type="Pfam" id="PF01883"/>
    </source>
</evidence>
<sequence length="100" mass="11386">MITKEQVMSALEHVYDIEIGYDVVSLGLIYKVNIAENNDIYVEMTLTTPMCPMAGFMVQEAKDKLKEEIKEANNVFVELTFDPPWSPDMAKDEVRQVLGI</sequence>
<dbReference type="Pfam" id="PF01883">
    <property type="entry name" value="FeS_assembly_P"/>
    <property type="match status" value="1"/>
</dbReference>
<protein>
    <recommendedName>
        <fullName evidence="1">MIP18 family-like domain-containing protein</fullName>
    </recommendedName>
</protein>
<keyword evidence="3" id="KW-1185">Reference proteome</keyword>
<dbReference type="InterPro" id="IPR034904">
    <property type="entry name" value="FSCA_dom_sf"/>
</dbReference>
<dbReference type="InterPro" id="IPR002744">
    <property type="entry name" value="MIP18-like"/>
</dbReference>
<name>A0A7G1G7T9_9BACT</name>
<dbReference type="EMBL" id="AP018712">
    <property type="protein sequence ID" value="BBE31007.1"/>
    <property type="molecule type" value="Genomic_DNA"/>
</dbReference>
<dbReference type="PANTHER" id="PTHR42831:SF1">
    <property type="entry name" value="FE-S PROTEIN MATURATION AUXILIARY FACTOR YITW"/>
    <property type="match status" value="1"/>
</dbReference>
<feature type="domain" description="MIP18 family-like" evidence="1">
    <location>
        <begin position="4"/>
        <end position="77"/>
    </location>
</feature>
<dbReference type="RefSeq" id="WP_190616059.1">
    <property type="nucleotide sequence ID" value="NZ_AP018712.1"/>
</dbReference>
<evidence type="ECO:0000313" key="3">
    <source>
        <dbReference type="Proteomes" id="UP000516361"/>
    </source>
</evidence>
<dbReference type="FunCoup" id="A0A7G1G7T9">
    <property type="interactions" value="94"/>
</dbReference>
<dbReference type="InParanoid" id="A0A7G1G7T9"/>
<dbReference type="SUPFAM" id="SSF117916">
    <property type="entry name" value="Fe-S cluster assembly (FSCA) domain-like"/>
    <property type="match status" value="1"/>
</dbReference>
<accession>A0A7G1G7T9</accession>
<reference evidence="2 3" key="1">
    <citation type="submission" date="2018-06" db="EMBL/GenBank/DDBJ databases">
        <title>Genome sequencing of Oceanotoga sp. sy52.</title>
        <authorList>
            <person name="Mori K."/>
        </authorList>
    </citation>
    <scope>NUCLEOTIDE SEQUENCE [LARGE SCALE GENOMIC DNA]</scope>
    <source>
        <strain evidence="3">sy52</strain>
    </source>
</reference>
<dbReference type="AlphaFoldDB" id="A0A7G1G7T9"/>